<gene>
    <name evidence="5" type="ORF">NNL22_06220</name>
</gene>
<name>A0A9E8HK76_9ALTE</name>
<dbReference type="EMBL" id="CP101527">
    <property type="protein sequence ID" value="UZW76170.1"/>
    <property type="molecule type" value="Genomic_DNA"/>
</dbReference>
<dbReference type="Pfam" id="PF14559">
    <property type="entry name" value="TPR_19"/>
    <property type="match status" value="2"/>
</dbReference>
<dbReference type="PANTHER" id="PTHR45586:SF1">
    <property type="entry name" value="LIPOPOLYSACCHARIDE ASSEMBLY PROTEIN B"/>
    <property type="match status" value="1"/>
</dbReference>
<dbReference type="Proteomes" id="UP001164472">
    <property type="component" value="Chromosome"/>
</dbReference>
<keyword evidence="4" id="KW-0732">Signal</keyword>
<dbReference type="InterPro" id="IPR011990">
    <property type="entry name" value="TPR-like_helical_dom_sf"/>
</dbReference>
<feature type="repeat" description="TPR" evidence="3">
    <location>
        <begin position="770"/>
        <end position="803"/>
    </location>
</feature>
<evidence type="ECO:0000256" key="4">
    <source>
        <dbReference type="SAM" id="SignalP"/>
    </source>
</evidence>
<keyword evidence="2 3" id="KW-0802">TPR repeat</keyword>
<dbReference type="PANTHER" id="PTHR45586">
    <property type="entry name" value="TPR REPEAT-CONTAINING PROTEIN PA4667"/>
    <property type="match status" value="1"/>
</dbReference>
<dbReference type="PROSITE" id="PS50005">
    <property type="entry name" value="TPR"/>
    <property type="match status" value="4"/>
</dbReference>
<dbReference type="SUPFAM" id="SSF48452">
    <property type="entry name" value="TPR-like"/>
    <property type="match status" value="4"/>
</dbReference>
<reference evidence="5" key="1">
    <citation type="submission" date="2022-07" db="EMBL/GenBank/DDBJ databases">
        <title>Alkalimarinus sp. nov., isolated from gut of a Alitta virens.</title>
        <authorList>
            <person name="Yang A.I."/>
            <person name="Shin N.-R."/>
        </authorList>
    </citation>
    <scope>NUCLEOTIDE SEQUENCE</scope>
    <source>
        <strain evidence="5">FA028</strain>
    </source>
</reference>
<dbReference type="InterPro" id="IPR051012">
    <property type="entry name" value="CellSynth/LPSAsmb/PSIAsmb"/>
</dbReference>
<dbReference type="PROSITE" id="PS51257">
    <property type="entry name" value="PROKAR_LIPOPROTEIN"/>
    <property type="match status" value="1"/>
</dbReference>
<dbReference type="SMART" id="SM00028">
    <property type="entry name" value="TPR"/>
    <property type="match status" value="12"/>
</dbReference>
<organism evidence="5 6">
    <name type="scientific">Alkalimarinus sediminis</name>
    <dbReference type="NCBI Taxonomy" id="1632866"/>
    <lineage>
        <taxon>Bacteria</taxon>
        <taxon>Pseudomonadati</taxon>
        <taxon>Pseudomonadota</taxon>
        <taxon>Gammaproteobacteria</taxon>
        <taxon>Alteromonadales</taxon>
        <taxon>Alteromonadaceae</taxon>
        <taxon>Alkalimarinus</taxon>
    </lineage>
</organism>
<dbReference type="Gene3D" id="1.25.40.10">
    <property type="entry name" value="Tetratricopeptide repeat domain"/>
    <property type="match status" value="4"/>
</dbReference>
<dbReference type="InterPro" id="IPR019734">
    <property type="entry name" value="TPR_rpt"/>
</dbReference>
<evidence type="ECO:0000256" key="2">
    <source>
        <dbReference type="ARBA" id="ARBA00022803"/>
    </source>
</evidence>
<keyword evidence="1" id="KW-0677">Repeat</keyword>
<keyword evidence="6" id="KW-1185">Reference proteome</keyword>
<evidence type="ECO:0000256" key="1">
    <source>
        <dbReference type="ARBA" id="ARBA00022737"/>
    </source>
</evidence>
<dbReference type="Pfam" id="PF13181">
    <property type="entry name" value="TPR_8"/>
    <property type="match status" value="2"/>
</dbReference>
<proteinExistence type="predicted"/>
<feature type="repeat" description="TPR" evidence="3">
    <location>
        <begin position="528"/>
        <end position="561"/>
    </location>
</feature>
<dbReference type="RefSeq" id="WP_251811986.1">
    <property type="nucleotide sequence ID" value="NZ_CP101527.1"/>
</dbReference>
<feature type="repeat" description="TPR" evidence="3">
    <location>
        <begin position="494"/>
        <end position="527"/>
    </location>
</feature>
<dbReference type="KEGG" id="asem:NNL22_06220"/>
<evidence type="ECO:0000313" key="5">
    <source>
        <dbReference type="EMBL" id="UZW76170.1"/>
    </source>
</evidence>
<dbReference type="AlphaFoldDB" id="A0A9E8HK76"/>
<protein>
    <submittedName>
        <fullName evidence="5">Tetratricopeptide repeat protein</fullName>
    </submittedName>
</protein>
<feature type="repeat" description="TPR" evidence="3">
    <location>
        <begin position="704"/>
        <end position="737"/>
    </location>
</feature>
<evidence type="ECO:0000256" key="3">
    <source>
        <dbReference type="PROSITE-ProRule" id="PRU00339"/>
    </source>
</evidence>
<evidence type="ECO:0000313" key="6">
    <source>
        <dbReference type="Proteomes" id="UP001164472"/>
    </source>
</evidence>
<accession>A0A9E8HK76</accession>
<feature type="chain" id="PRO_5038389098" evidence="4">
    <location>
        <begin position="23"/>
        <end position="894"/>
    </location>
</feature>
<sequence>MKNTSRFPLLAMVMAVSLTTLSGCGNDSGSSAPSPKEVQFLSHVDQAKFYQNQGQLKASVSESTSAIQLYPNRLQPYIVIFETMLLAGNPGEVEFRIDELLNREGINLQGNEQKLHFLLAKSLYIQQKLDKAQDELNFISANFKTNTVEEKLLQADIYLAKGEIEKAKEIFTAVSSANTANTDAQLGLSKVAFLEKNPDKANEIVSKITNSENSTTEAWLWKARLAHIEQNYAAAEESYVRALEDISQVDTMTPQKYSTISSLIFVLRQQSKIAEASRYQEILDQSIPGEIKLRFETALEYFKNSDYDAAEKELTAILDISSAHNPSGVLLGIVKNYQGDYVEAERILSLYVNDNTKPEVIKLLASLQLKLNKASSAVNTLQLGLTKHETDASLISLLGISQIASGLNDEGIKNIEEAMQSAPNDIELKIKYAQALATTGKKQEALEFITKSFNETPDNGRLLVAYGYYLSESNQIDKAIAVTKDWIKKNSKVADGYLVLGSLYLTDRQYPAAIAQFKKAKSIDAKNPLILLNLGKSYSGNKQPKEANDAFYQAVLLAPDSPDTNRMLYSFLTATQPLEDVISNYQQLVKKVPEATLPHLALAELYLKQGSIDKSLAIVSEPRFNNNIVAQKLLKAGAQQKAKQLVTDGKAKEAKAFIDGLIAKQKNGDIDLSLLLANIYYVSNEDTSGLNIIKELKESHPESPLPYEFLANQHFQKQEFESAIAEYSQAWEIKPSELLAIKMSQTLKRLESNEALKPLQDWLAIEKNSPRVMTMLAMSYQETGDKEQAIATYEELLTMHTTNAVAMNNLAWLYHEKRNPKAEELAKKASEIAPGNPAILDTYGWILFENGKAEEASKILEKAYGLDQSSAEIKEHLLAVYKAIGKTFNEADFK</sequence>
<feature type="signal peptide" evidence="4">
    <location>
        <begin position="1"/>
        <end position="22"/>
    </location>
</feature>